<dbReference type="EMBL" id="CP000151">
    <property type="protein sequence ID" value="ABB07172.1"/>
    <property type="molecule type" value="Genomic_DNA"/>
</dbReference>
<name>Q39K44_BURL3</name>
<dbReference type="PATRIC" id="fig|482957.22.peg.418"/>
<evidence type="ECO:0000313" key="3">
    <source>
        <dbReference type="Proteomes" id="UP000002705"/>
    </source>
</evidence>
<reference evidence="2" key="1">
    <citation type="submission" date="2009-01" db="EMBL/GenBank/DDBJ databases">
        <title>Complete sequence of chromosome 1 of Burkholderia sp. 383.</title>
        <authorList>
            <consortium name="US DOE Joint Genome Institute"/>
            <person name="Copeland A."/>
            <person name="Lucas S."/>
            <person name="Lapidus A."/>
            <person name="Barry K."/>
            <person name="Detter J.C."/>
            <person name="Glavina T."/>
            <person name="Hammon N."/>
            <person name="Israni S."/>
            <person name="Pitluck S."/>
            <person name="Chain P."/>
            <person name="Malfatti S."/>
            <person name="Shin M."/>
            <person name="Vergez L."/>
            <person name="Schmutz J."/>
            <person name="Larimer F."/>
            <person name="Land M."/>
            <person name="Kyrpides N."/>
            <person name="Lykidis A."/>
            <person name="Richardson P."/>
        </authorList>
    </citation>
    <scope>NUCLEOTIDE SEQUENCE</scope>
    <source>
        <strain evidence="2">383</strain>
    </source>
</reference>
<feature type="transmembrane region" description="Helical" evidence="1">
    <location>
        <begin position="30"/>
        <end position="50"/>
    </location>
</feature>
<evidence type="ECO:0000313" key="2">
    <source>
        <dbReference type="EMBL" id="ABB07172.1"/>
    </source>
</evidence>
<feature type="transmembrane region" description="Helical" evidence="1">
    <location>
        <begin position="89"/>
        <end position="111"/>
    </location>
</feature>
<gene>
    <name evidence="2" type="ordered locus">Bcep18194_A3571</name>
</gene>
<dbReference type="KEGG" id="bur:Bcep18194_A3571"/>
<proteinExistence type="predicted"/>
<feature type="transmembrane region" description="Helical" evidence="1">
    <location>
        <begin position="161"/>
        <end position="180"/>
    </location>
</feature>
<evidence type="ECO:0000256" key="1">
    <source>
        <dbReference type="SAM" id="Phobius"/>
    </source>
</evidence>
<accession>Q39K44</accession>
<dbReference type="HOGENOM" id="CLU_1178459_0_0_4"/>
<feature type="transmembrane region" description="Helical" evidence="1">
    <location>
        <begin position="186"/>
        <end position="210"/>
    </location>
</feature>
<keyword evidence="1" id="KW-1133">Transmembrane helix</keyword>
<organism evidence="2 3">
    <name type="scientific">Burkholderia lata (strain ATCC 17760 / DSM 23089 / LMG 22485 / NCIMB 9086 / R18194 / 383)</name>
    <dbReference type="NCBI Taxonomy" id="482957"/>
    <lineage>
        <taxon>Bacteria</taxon>
        <taxon>Pseudomonadati</taxon>
        <taxon>Pseudomonadota</taxon>
        <taxon>Betaproteobacteria</taxon>
        <taxon>Burkholderiales</taxon>
        <taxon>Burkholderiaceae</taxon>
        <taxon>Burkholderia</taxon>
        <taxon>Burkholderia cepacia complex</taxon>
    </lineage>
</organism>
<dbReference type="AlphaFoldDB" id="Q39K44"/>
<protein>
    <submittedName>
        <fullName evidence="2">Uncharacterized protein</fullName>
    </submittedName>
</protein>
<dbReference type="Proteomes" id="UP000002705">
    <property type="component" value="Chromosome 1"/>
</dbReference>
<keyword evidence="3" id="KW-1185">Reference proteome</keyword>
<feature type="transmembrane region" description="Helical" evidence="1">
    <location>
        <begin position="62"/>
        <end position="83"/>
    </location>
</feature>
<keyword evidence="1" id="KW-0812">Transmembrane</keyword>
<sequence>MAVLELVASSLLAGGYFVFSQFGVIATSLWKLVLVIQLFVSTVLIFHYVMNRRPRRLWVEGIVSMLMLFPFLMTAFFWLFYLLSIPISVVLKTSVIAACFALIARHAFLVLSDFCRAAKIGSVVQTIYHDNGKNLILRHSCGGYIDGLTARNPLKPGVVSVVAYLMPFAAALGGSVNHVFGESIGLHVLGVVFSLLTFPMTLSLIGNFYVRQLFFRVYLPLKLERRTGKRVILAQ</sequence>
<keyword evidence="1" id="KW-0472">Membrane</keyword>